<evidence type="ECO:0000313" key="3">
    <source>
        <dbReference type="EMBL" id="RRR74008.1"/>
    </source>
</evidence>
<evidence type="ECO:0000256" key="1">
    <source>
        <dbReference type="ARBA" id="ARBA00023125"/>
    </source>
</evidence>
<feature type="domain" description="HTH cro/C1-type" evidence="2">
    <location>
        <begin position="21"/>
        <end position="75"/>
    </location>
</feature>
<evidence type="ECO:0000259" key="2">
    <source>
        <dbReference type="PROSITE" id="PS50943"/>
    </source>
</evidence>
<dbReference type="InterPro" id="IPR001387">
    <property type="entry name" value="Cro/C1-type_HTH"/>
</dbReference>
<sequence length="113" mass="12118">MHEQPSKLNNAELAVALGRRIARMRLAAGLTLREMAARLGIDHSTLVGYEAGRRSIRVTQLVAIAHALGVAPAALLIEPPEAAALVNRMEGDIEFVLQVSYIVATLDLPDAEP</sequence>
<dbReference type="SMART" id="SM00530">
    <property type="entry name" value="HTH_XRE"/>
    <property type="match status" value="1"/>
</dbReference>
<dbReference type="PROSITE" id="PS50943">
    <property type="entry name" value="HTH_CROC1"/>
    <property type="match status" value="1"/>
</dbReference>
<dbReference type="GO" id="GO:0003677">
    <property type="term" value="F:DNA binding"/>
    <property type="evidence" value="ECO:0007669"/>
    <property type="project" value="UniProtKB-KW"/>
</dbReference>
<dbReference type="GO" id="GO:0003700">
    <property type="term" value="F:DNA-binding transcription factor activity"/>
    <property type="evidence" value="ECO:0007669"/>
    <property type="project" value="TreeGrafter"/>
</dbReference>
<dbReference type="CDD" id="cd00093">
    <property type="entry name" value="HTH_XRE"/>
    <property type="match status" value="1"/>
</dbReference>
<dbReference type="AlphaFoldDB" id="A0A426U2Q5"/>
<dbReference type="Proteomes" id="UP000280307">
    <property type="component" value="Unassembled WGS sequence"/>
</dbReference>
<dbReference type="PANTHER" id="PTHR46797:SF1">
    <property type="entry name" value="METHYLPHOSPHONATE SYNTHASE"/>
    <property type="match status" value="1"/>
</dbReference>
<reference evidence="3 4" key="1">
    <citation type="submission" date="2018-12" db="EMBL/GenBank/DDBJ databases">
        <title>Genome Sequence of Candidatus Viridilinea halotolerans isolated from saline sulfide-rich spring.</title>
        <authorList>
            <person name="Grouzdev D.S."/>
            <person name="Burganskaya E.I."/>
            <person name="Krutkina M.S."/>
            <person name="Sukhacheva M.V."/>
            <person name="Gorlenko V.M."/>
        </authorList>
    </citation>
    <scope>NUCLEOTIDE SEQUENCE [LARGE SCALE GENOMIC DNA]</scope>
    <source>
        <strain evidence="3">Chok-6</strain>
    </source>
</reference>
<dbReference type="SUPFAM" id="SSF47413">
    <property type="entry name" value="lambda repressor-like DNA-binding domains"/>
    <property type="match status" value="1"/>
</dbReference>
<dbReference type="Pfam" id="PF01381">
    <property type="entry name" value="HTH_3"/>
    <property type="match status" value="1"/>
</dbReference>
<gene>
    <name evidence="3" type="ORF">EI684_07865</name>
</gene>
<dbReference type="PANTHER" id="PTHR46797">
    <property type="entry name" value="HTH-TYPE TRANSCRIPTIONAL REGULATOR"/>
    <property type="match status" value="1"/>
</dbReference>
<accession>A0A426U2Q5</accession>
<dbReference type="InterPro" id="IPR010982">
    <property type="entry name" value="Lambda_DNA-bd_dom_sf"/>
</dbReference>
<dbReference type="Gene3D" id="1.10.260.40">
    <property type="entry name" value="lambda repressor-like DNA-binding domains"/>
    <property type="match status" value="1"/>
</dbReference>
<evidence type="ECO:0000313" key="4">
    <source>
        <dbReference type="Proteomes" id="UP000280307"/>
    </source>
</evidence>
<name>A0A426U2Q5_9CHLR</name>
<keyword evidence="1" id="KW-0238">DNA-binding</keyword>
<comment type="caution">
    <text evidence="3">The sequence shown here is derived from an EMBL/GenBank/DDBJ whole genome shotgun (WGS) entry which is preliminary data.</text>
</comment>
<protein>
    <submittedName>
        <fullName evidence="3">XRE family transcriptional regulator</fullName>
    </submittedName>
</protein>
<dbReference type="InterPro" id="IPR050807">
    <property type="entry name" value="TransReg_Diox_bact_type"/>
</dbReference>
<dbReference type="EMBL" id="RSAS01000301">
    <property type="protein sequence ID" value="RRR74008.1"/>
    <property type="molecule type" value="Genomic_DNA"/>
</dbReference>
<proteinExistence type="predicted"/>
<dbReference type="GO" id="GO:0005829">
    <property type="term" value="C:cytosol"/>
    <property type="evidence" value="ECO:0007669"/>
    <property type="project" value="TreeGrafter"/>
</dbReference>
<organism evidence="3 4">
    <name type="scientific">Candidatus Viridilinea halotolerans</name>
    <dbReference type="NCBI Taxonomy" id="2491704"/>
    <lineage>
        <taxon>Bacteria</taxon>
        <taxon>Bacillati</taxon>
        <taxon>Chloroflexota</taxon>
        <taxon>Chloroflexia</taxon>
        <taxon>Chloroflexales</taxon>
        <taxon>Chloroflexineae</taxon>
        <taxon>Oscillochloridaceae</taxon>
        <taxon>Candidatus Viridilinea</taxon>
    </lineage>
</organism>